<dbReference type="Gene3D" id="3.60.15.10">
    <property type="entry name" value="Ribonuclease Z/Hydroxyacylglutathione hydrolase-like"/>
    <property type="match status" value="1"/>
</dbReference>
<gene>
    <name evidence="5" type="primary">yddR_1</name>
    <name evidence="5" type="ORF">Back11_61980</name>
</gene>
<name>A0A3G9JIP5_9BACL</name>
<evidence type="ECO:0000256" key="4">
    <source>
        <dbReference type="ARBA" id="ARBA00048505"/>
    </source>
</evidence>
<dbReference type="GO" id="GO:0016787">
    <property type="term" value="F:hydrolase activity"/>
    <property type="evidence" value="ECO:0007669"/>
    <property type="project" value="UniProtKB-KW"/>
</dbReference>
<evidence type="ECO:0000256" key="1">
    <source>
        <dbReference type="ARBA" id="ARBA00022801"/>
    </source>
</evidence>
<dbReference type="PANTHER" id="PTHR43546:SF9">
    <property type="entry name" value="L-ASCORBATE-6-PHOSPHATE LACTONASE ULAG-RELATED"/>
    <property type="match status" value="1"/>
</dbReference>
<dbReference type="RefSeq" id="WP_125665330.1">
    <property type="nucleotide sequence ID" value="NZ_AP019308.1"/>
</dbReference>
<comment type="function">
    <text evidence="3">Counteracts the endogenous Pycsar antiviral defense system. Phosphodiesterase that enables metal-dependent hydrolysis of host cyclic nucleotide Pycsar defense signals such as cCMP and cUMP.</text>
</comment>
<reference evidence="5 6" key="1">
    <citation type="submission" date="2018-11" db="EMBL/GenBank/DDBJ databases">
        <title>Complete genome sequence of Paenibacillus baekrokdamisoli strain KCTC 33723.</title>
        <authorList>
            <person name="Kang S.W."/>
            <person name="Lee K.C."/>
            <person name="Kim K.K."/>
            <person name="Kim J.S."/>
            <person name="Kim D.S."/>
            <person name="Ko S.H."/>
            <person name="Yang S.H."/>
            <person name="Lee J.S."/>
        </authorList>
    </citation>
    <scope>NUCLEOTIDE SEQUENCE [LARGE SCALE GENOMIC DNA]</scope>
    <source>
        <strain evidence="5 6">KCTC 33723</strain>
    </source>
</reference>
<dbReference type="InterPro" id="IPR036866">
    <property type="entry name" value="RibonucZ/Hydroxyglut_hydro"/>
</dbReference>
<dbReference type="SUPFAM" id="SSF56281">
    <property type="entry name" value="Metallo-hydrolase/oxidoreductase"/>
    <property type="match status" value="1"/>
</dbReference>
<proteinExistence type="predicted"/>
<protein>
    <submittedName>
        <fullName evidence="5">UPF0173 protein YddR</fullName>
    </submittedName>
</protein>
<dbReference type="InterPro" id="IPR050114">
    <property type="entry name" value="UPF0173_UPF0282_UlaG_hydrolase"/>
</dbReference>
<dbReference type="Pfam" id="PF12706">
    <property type="entry name" value="Lactamase_B_2"/>
    <property type="match status" value="1"/>
</dbReference>
<dbReference type="PANTHER" id="PTHR43546">
    <property type="entry name" value="UPF0173 METAL-DEPENDENT HYDROLASE MJ1163-RELATED"/>
    <property type="match status" value="1"/>
</dbReference>
<keyword evidence="1" id="KW-0378">Hydrolase</keyword>
<comment type="catalytic activity">
    <reaction evidence="2">
        <text>3',5'-cyclic CMP + H2O = CMP + H(+)</text>
        <dbReference type="Rhea" id="RHEA:72675"/>
        <dbReference type="ChEBI" id="CHEBI:15377"/>
        <dbReference type="ChEBI" id="CHEBI:15378"/>
        <dbReference type="ChEBI" id="CHEBI:58003"/>
        <dbReference type="ChEBI" id="CHEBI:60377"/>
    </reaction>
    <physiologicalReaction direction="left-to-right" evidence="2">
        <dbReference type="Rhea" id="RHEA:72676"/>
    </physiologicalReaction>
</comment>
<dbReference type="AlphaFoldDB" id="A0A3G9JIP5"/>
<dbReference type="Proteomes" id="UP000275368">
    <property type="component" value="Chromosome"/>
</dbReference>
<sequence length="251" mass="27482">MKIRQIRNATMLLNYGNMTFLIDPFLGAKGVYPPFPNTSNQVNNPTVDLPIPVEEIVQADAVIVTHLHPDHFDAAAIEALSKDMIVIAQSDVDADAIRKEGFHNVQVLNRISRIGDVSLNQTSGKHGVGEIGQLMGEVSGIVFKHPDEKTLYISGDTIWCDDVEEAIGLHRPEVIIVNGGSAQFLQGAPITMGKEDIYRTYTEAPQSTIIVSHMEAVNHCLLTRQELISFIEEKGLTANIFVPADGESIVL</sequence>
<evidence type="ECO:0000313" key="5">
    <source>
        <dbReference type="EMBL" id="BBH24853.1"/>
    </source>
</evidence>
<comment type="catalytic activity">
    <reaction evidence="4">
        <text>3',5'-cyclic UMP + H2O = UMP + H(+)</text>
        <dbReference type="Rhea" id="RHEA:70575"/>
        <dbReference type="ChEBI" id="CHEBI:15377"/>
        <dbReference type="ChEBI" id="CHEBI:15378"/>
        <dbReference type="ChEBI" id="CHEBI:57865"/>
        <dbReference type="ChEBI" id="CHEBI:184387"/>
    </reaction>
    <physiologicalReaction direction="left-to-right" evidence="4">
        <dbReference type="Rhea" id="RHEA:70576"/>
    </physiologicalReaction>
</comment>
<evidence type="ECO:0000313" key="6">
    <source>
        <dbReference type="Proteomes" id="UP000275368"/>
    </source>
</evidence>
<evidence type="ECO:0000256" key="2">
    <source>
        <dbReference type="ARBA" id="ARBA00034221"/>
    </source>
</evidence>
<dbReference type="EMBL" id="AP019308">
    <property type="protein sequence ID" value="BBH24853.1"/>
    <property type="molecule type" value="Genomic_DNA"/>
</dbReference>
<evidence type="ECO:0000256" key="3">
    <source>
        <dbReference type="ARBA" id="ARBA00034301"/>
    </source>
</evidence>
<dbReference type="InterPro" id="IPR001279">
    <property type="entry name" value="Metallo-B-lactamas"/>
</dbReference>
<dbReference type="KEGG" id="pbk:Back11_61980"/>
<organism evidence="5 6">
    <name type="scientific">Paenibacillus baekrokdamisoli</name>
    <dbReference type="NCBI Taxonomy" id="1712516"/>
    <lineage>
        <taxon>Bacteria</taxon>
        <taxon>Bacillati</taxon>
        <taxon>Bacillota</taxon>
        <taxon>Bacilli</taxon>
        <taxon>Bacillales</taxon>
        <taxon>Paenibacillaceae</taxon>
        <taxon>Paenibacillus</taxon>
    </lineage>
</organism>
<dbReference type="OrthoDB" id="9805728at2"/>
<keyword evidence="6" id="KW-1185">Reference proteome</keyword>
<accession>A0A3G9JIP5</accession>